<keyword evidence="2 5" id="KW-0694">RNA-binding</keyword>
<dbReference type="InterPro" id="IPR029751">
    <property type="entry name" value="Ribosomal_L25_dom"/>
</dbReference>
<dbReference type="InterPro" id="IPR037121">
    <property type="entry name" value="Ribosomal_bL25_C"/>
</dbReference>
<evidence type="ECO:0000259" key="7">
    <source>
        <dbReference type="Pfam" id="PF01386"/>
    </source>
</evidence>
<dbReference type="InterPro" id="IPR011035">
    <property type="entry name" value="Ribosomal_bL25/Gln-tRNA_synth"/>
</dbReference>
<keyword evidence="4 5" id="KW-0687">Ribonucleoprotein</keyword>
<organism evidence="9 10">
    <name type="scientific">Candidatus Woesebacteria bacterium GW2011_GWA1_45_8</name>
    <dbReference type="NCBI Taxonomy" id="1618559"/>
    <lineage>
        <taxon>Bacteria</taxon>
        <taxon>Candidatus Woeseibacteriota</taxon>
    </lineage>
</organism>
<evidence type="ECO:0000256" key="2">
    <source>
        <dbReference type="ARBA" id="ARBA00022884"/>
    </source>
</evidence>
<dbReference type="Pfam" id="PF01386">
    <property type="entry name" value="Ribosomal_L25p"/>
    <property type="match status" value="1"/>
</dbReference>
<feature type="region of interest" description="Disordered" evidence="6">
    <location>
        <begin position="187"/>
        <end position="237"/>
    </location>
</feature>
<accession>A0A0G1QUR4</accession>
<keyword evidence="3 5" id="KW-0689">Ribosomal protein</keyword>
<gene>
    <name evidence="5" type="primary">rplY</name>
    <name evidence="5" type="synonym">ctc</name>
    <name evidence="9" type="ORF">UX19_C0001G0014</name>
</gene>
<dbReference type="InterPro" id="IPR020930">
    <property type="entry name" value="Ribosomal_uL5_bac-type"/>
</dbReference>
<dbReference type="GO" id="GO:0006412">
    <property type="term" value="P:translation"/>
    <property type="evidence" value="ECO:0007669"/>
    <property type="project" value="UniProtKB-UniRule"/>
</dbReference>
<dbReference type="SUPFAM" id="SSF50715">
    <property type="entry name" value="Ribosomal protein L25-like"/>
    <property type="match status" value="1"/>
</dbReference>
<dbReference type="Proteomes" id="UP000034653">
    <property type="component" value="Unassembled WGS sequence"/>
</dbReference>
<comment type="function">
    <text evidence="5">This is one of the proteins that binds to the 5S RNA in the ribosome where it forms part of the central protuberance.</text>
</comment>
<dbReference type="Pfam" id="PF14693">
    <property type="entry name" value="Ribosomal_TL5_C"/>
    <property type="match status" value="1"/>
</dbReference>
<dbReference type="CDD" id="cd00495">
    <property type="entry name" value="Ribosomal_L25_TL5_CTC"/>
    <property type="match status" value="1"/>
</dbReference>
<sequence>MDKVTLAAEKRSVTGRRVKSLRRVGLIPANVFGKKIKSFSLQVTAKDFEKVFDEAGETGIVELSIKNGKKPETTSVLISNVQKNPVTDAPLHIDFRRVDLKEKIEAEVPIEFIGESPAEKTSIGTVVRYINEVAVEALPADLPEKFEVDISNLSEVDQAVLVGDLKYDKAKVAIKDDPEKIVAKVEPPQKIEEVTPPAEAAVPGEAGEEVVEEGEAAKPEGEAEAQPEEAEKKPPTA</sequence>
<keyword evidence="1 5" id="KW-0699">rRNA-binding</keyword>
<dbReference type="InterPro" id="IPR020057">
    <property type="entry name" value="Ribosomal_bL25_b-dom"/>
</dbReference>
<reference evidence="9 10" key="1">
    <citation type="journal article" date="2015" name="Nature">
        <title>rRNA introns, odd ribosomes, and small enigmatic genomes across a large radiation of phyla.</title>
        <authorList>
            <person name="Brown C.T."/>
            <person name="Hug L.A."/>
            <person name="Thomas B.C."/>
            <person name="Sharon I."/>
            <person name="Castelle C.J."/>
            <person name="Singh A."/>
            <person name="Wilkins M.J."/>
            <person name="Williams K.H."/>
            <person name="Banfield J.F."/>
        </authorList>
    </citation>
    <scope>NUCLEOTIDE SEQUENCE [LARGE SCALE GENOMIC DNA]</scope>
</reference>
<dbReference type="PANTHER" id="PTHR33284:SF1">
    <property type="entry name" value="RIBOSOMAL PROTEIN L25_GLN-TRNA SYNTHETASE, ANTI-CODON-BINDING DOMAIN-CONTAINING PROTEIN"/>
    <property type="match status" value="1"/>
</dbReference>
<evidence type="ECO:0000256" key="1">
    <source>
        <dbReference type="ARBA" id="ARBA00022730"/>
    </source>
</evidence>
<name>A0A0G1QUR4_9BACT</name>
<dbReference type="Gene3D" id="2.170.120.20">
    <property type="entry name" value="Ribosomal protein L25, beta domain"/>
    <property type="match status" value="1"/>
</dbReference>
<dbReference type="HAMAP" id="MF_01334">
    <property type="entry name" value="Ribosomal_bL25_CTC"/>
    <property type="match status" value="1"/>
</dbReference>
<dbReference type="NCBIfam" id="TIGR00731">
    <property type="entry name" value="bL25_bact_ctc"/>
    <property type="match status" value="1"/>
</dbReference>
<dbReference type="GO" id="GO:0022625">
    <property type="term" value="C:cytosolic large ribosomal subunit"/>
    <property type="evidence" value="ECO:0007669"/>
    <property type="project" value="TreeGrafter"/>
</dbReference>
<protein>
    <recommendedName>
        <fullName evidence="5">Large ribosomal subunit protein bL25</fullName>
    </recommendedName>
    <alternativeName>
        <fullName evidence="5">General stress protein CTC</fullName>
    </alternativeName>
</protein>
<dbReference type="GO" id="GO:0008097">
    <property type="term" value="F:5S rRNA binding"/>
    <property type="evidence" value="ECO:0007669"/>
    <property type="project" value="InterPro"/>
</dbReference>
<comment type="caution">
    <text evidence="9">The sequence shown here is derived from an EMBL/GenBank/DDBJ whole genome shotgun (WGS) entry which is preliminary data.</text>
</comment>
<evidence type="ECO:0000313" key="10">
    <source>
        <dbReference type="Proteomes" id="UP000034653"/>
    </source>
</evidence>
<evidence type="ECO:0000259" key="8">
    <source>
        <dbReference type="Pfam" id="PF14693"/>
    </source>
</evidence>
<feature type="compositionally biased region" description="Low complexity" evidence="6">
    <location>
        <begin position="194"/>
        <end position="205"/>
    </location>
</feature>
<dbReference type="PANTHER" id="PTHR33284">
    <property type="entry name" value="RIBOSOMAL PROTEIN L25/GLN-TRNA SYNTHETASE, ANTI-CODON-BINDING DOMAIN-CONTAINING PROTEIN"/>
    <property type="match status" value="1"/>
</dbReference>
<dbReference type="InterPro" id="IPR001021">
    <property type="entry name" value="Ribosomal_bL25_long"/>
</dbReference>
<evidence type="ECO:0000256" key="5">
    <source>
        <dbReference type="HAMAP-Rule" id="MF_01334"/>
    </source>
</evidence>
<dbReference type="GO" id="GO:0003735">
    <property type="term" value="F:structural constituent of ribosome"/>
    <property type="evidence" value="ECO:0007669"/>
    <property type="project" value="InterPro"/>
</dbReference>
<evidence type="ECO:0000256" key="3">
    <source>
        <dbReference type="ARBA" id="ARBA00022980"/>
    </source>
</evidence>
<proteinExistence type="inferred from homology"/>
<feature type="domain" description="Large ribosomal subunit protein bL25 L25" evidence="7">
    <location>
        <begin position="6"/>
        <end position="95"/>
    </location>
</feature>
<evidence type="ECO:0000313" key="9">
    <source>
        <dbReference type="EMBL" id="KKU12410.1"/>
    </source>
</evidence>
<dbReference type="Gene3D" id="2.40.240.10">
    <property type="entry name" value="Ribosomal Protein L25, Chain P"/>
    <property type="match status" value="1"/>
</dbReference>
<dbReference type="EMBL" id="LCLG01000001">
    <property type="protein sequence ID" value="KKU12410.1"/>
    <property type="molecule type" value="Genomic_DNA"/>
</dbReference>
<dbReference type="AlphaFoldDB" id="A0A0G1QUR4"/>
<feature type="domain" description="Large ribosomal subunit protein bL25 beta" evidence="8">
    <location>
        <begin position="103"/>
        <end position="189"/>
    </location>
</feature>
<comment type="subunit">
    <text evidence="5">Part of the 50S ribosomal subunit; part of the 5S rRNA/L5/L18/L25 subcomplex. Contacts the 5S rRNA. Binds to the 5S rRNA independently of L5 and L18.</text>
</comment>
<comment type="similarity">
    <text evidence="5">Belongs to the bacterial ribosomal protein bL25 family. CTC subfamily.</text>
</comment>
<dbReference type="InterPro" id="IPR020056">
    <property type="entry name" value="Rbsml_bL25/Gln-tRNA_synth_N"/>
</dbReference>
<evidence type="ECO:0000256" key="4">
    <source>
        <dbReference type="ARBA" id="ARBA00023274"/>
    </source>
</evidence>
<evidence type="ECO:0000256" key="6">
    <source>
        <dbReference type="SAM" id="MobiDB-lite"/>
    </source>
</evidence>